<gene>
    <name evidence="2" type="ORF">PACILC2_09470</name>
</gene>
<dbReference type="PANTHER" id="PTHR11649:SF13">
    <property type="entry name" value="ENGB-TYPE G DOMAIN-CONTAINING PROTEIN"/>
    <property type="match status" value="1"/>
</dbReference>
<dbReference type="InterPro" id="IPR006073">
    <property type="entry name" value="GTP-bd"/>
</dbReference>
<comment type="caution">
    <text evidence="2">The sequence shown here is derived from an EMBL/GenBank/DDBJ whole genome shotgun (WGS) entry which is preliminary data.</text>
</comment>
<dbReference type="Proteomes" id="UP000680304">
    <property type="component" value="Unassembled WGS sequence"/>
</dbReference>
<dbReference type="Gene3D" id="3.40.50.300">
    <property type="entry name" value="P-loop containing nucleotide triphosphate hydrolases"/>
    <property type="match status" value="1"/>
</dbReference>
<feature type="domain" description="G" evidence="1">
    <location>
        <begin position="25"/>
        <end position="48"/>
    </location>
</feature>
<keyword evidence="3" id="KW-1185">Reference proteome</keyword>
<protein>
    <recommendedName>
        <fullName evidence="1">G domain-containing protein</fullName>
    </recommendedName>
</protein>
<evidence type="ECO:0000313" key="2">
    <source>
        <dbReference type="EMBL" id="GIQ62379.1"/>
    </source>
</evidence>
<dbReference type="EMBL" id="BOVJ01000029">
    <property type="protein sequence ID" value="GIQ62379.1"/>
    <property type="molecule type" value="Genomic_DNA"/>
</dbReference>
<name>A0ABQ4N2F1_9BACL</name>
<evidence type="ECO:0000313" key="3">
    <source>
        <dbReference type="Proteomes" id="UP000680304"/>
    </source>
</evidence>
<accession>A0ABQ4N2F1</accession>
<dbReference type="PANTHER" id="PTHR11649">
    <property type="entry name" value="MSS1/TRME-RELATED GTP-BINDING PROTEIN"/>
    <property type="match status" value="1"/>
</dbReference>
<evidence type="ECO:0000259" key="1">
    <source>
        <dbReference type="Pfam" id="PF01926"/>
    </source>
</evidence>
<dbReference type="Pfam" id="PF01926">
    <property type="entry name" value="MMR_HSR1"/>
    <property type="match status" value="1"/>
</dbReference>
<reference evidence="2 3" key="1">
    <citation type="submission" date="2021-04" db="EMBL/GenBank/DDBJ databases">
        <title>Draft genome sequence of Paenibacillus cisolokensis, LC2-13A.</title>
        <authorList>
            <person name="Uke A."/>
            <person name="Chhe C."/>
            <person name="Baramee S."/>
            <person name="Kosugi A."/>
        </authorList>
    </citation>
    <scope>NUCLEOTIDE SEQUENCE [LARGE SCALE GENOMIC DNA]</scope>
    <source>
        <strain evidence="2 3">LC2-13A</strain>
    </source>
</reference>
<organism evidence="2 3">
    <name type="scientific">Paenibacillus cisolokensis</name>
    <dbReference type="NCBI Taxonomy" id="1658519"/>
    <lineage>
        <taxon>Bacteria</taxon>
        <taxon>Bacillati</taxon>
        <taxon>Bacillota</taxon>
        <taxon>Bacilli</taxon>
        <taxon>Bacillales</taxon>
        <taxon>Paenibacillaceae</taxon>
        <taxon>Paenibacillus</taxon>
    </lineage>
</organism>
<dbReference type="SUPFAM" id="SSF52540">
    <property type="entry name" value="P-loop containing nucleoside triphosphate hydrolases"/>
    <property type="match status" value="1"/>
</dbReference>
<sequence>MKITKAEFVISAVKPQQFPDDALPEVALAGRSNVGKSSLINRMIERKIWPGQAPSRARRSS</sequence>
<dbReference type="InterPro" id="IPR027417">
    <property type="entry name" value="P-loop_NTPase"/>
</dbReference>
<proteinExistence type="predicted"/>